<dbReference type="HOGENOM" id="CLU_105540_0_0_1"/>
<evidence type="ECO:0000256" key="1">
    <source>
        <dbReference type="SAM" id="MobiDB-lite"/>
    </source>
</evidence>
<accession>A0A067NBJ7</accession>
<dbReference type="Proteomes" id="UP000027195">
    <property type="component" value="Unassembled WGS sequence"/>
</dbReference>
<gene>
    <name evidence="2" type="ORF">BOTBODRAFT_88678</name>
</gene>
<feature type="non-terminal residue" evidence="2">
    <location>
        <position position="125"/>
    </location>
</feature>
<proteinExistence type="predicted"/>
<feature type="non-terminal residue" evidence="2">
    <location>
        <position position="1"/>
    </location>
</feature>
<sequence>PSLRPLTSLRWPYIPEPPSYPDPLTRDQPAPLQLSQYEKIATSPDIRQILAANPRLPALLKNIDSLDGYERERTLENMLGVGRDRKGDSKSSDDPDDVKAMRALAEAVEKAVRREDYVPGLDWGD</sequence>
<dbReference type="InParanoid" id="A0A067NBJ7"/>
<evidence type="ECO:0000313" key="3">
    <source>
        <dbReference type="Proteomes" id="UP000027195"/>
    </source>
</evidence>
<protein>
    <submittedName>
        <fullName evidence="2">Uncharacterized protein</fullName>
    </submittedName>
</protein>
<feature type="region of interest" description="Disordered" evidence="1">
    <location>
        <begin position="77"/>
        <end position="97"/>
    </location>
</feature>
<dbReference type="EMBL" id="KL198016">
    <property type="protein sequence ID" value="KDQ21502.1"/>
    <property type="molecule type" value="Genomic_DNA"/>
</dbReference>
<feature type="compositionally biased region" description="Basic and acidic residues" evidence="1">
    <location>
        <begin position="82"/>
        <end position="97"/>
    </location>
</feature>
<organism evidence="2 3">
    <name type="scientific">Botryobasidium botryosum (strain FD-172 SS1)</name>
    <dbReference type="NCBI Taxonomy" id="930990"/>
    <lineage>
        <taxon>Eukaryota</taxon>
        <taxon>Fungi</taxon>
        <taxon>Dikarya</taxon>
        <taxon>Basidiomycota</taxon>
        <taxon>Agaricomycotina</taxon>
        <taxon>Agaricomycetes</taxon>
        <taxon>Cantharellales</taxon>
        <taxon>Botryobasidiaceae</taxon>
        <taxon>Botryobasidium</taxon>
    </lineage>
</organism>
<name>A0A067NBJ7_BOTB1</name>
<dbReference type="OrthoDB" id="18412at2759"/>
<reference evidence="3" key="1">
    <citation type="journal article" date="2014" name="Proc. Natl. Acad. Sci. U.S.A.">
        <title>Extensive sampling of basidiomycete genomes demonstrates inadequacy of the white-rot/brown-rot paradigm for wood decay fungi.</title>
        <authorList>
            <person name="Riley R."/>
            <person name="Salamov A.A."/>
            <person name="Brown D.W."/>
            <person name="Nagy L.G."/>
            <person name="Floudas D."/>
            <person name="Held B.W."/>
            <person name="Levasseur A."/>
            <person name="Lombard V."/>
            <person name="Morin E."/>
            <person name="Otillar R."/>
            <person name="Lindquist E.A."/>
            <person name="Sun H."/>
            <person name="LaButti K.M."/>
            <person name="Schmutz J."/>
            <person name="Jabbour D."/>
            <person name="Luo H."/>
            <person name="Baker S.E."/>
            <person name="Pisabarro A.G."/>
            <person name="Walton J.D."/>
            <person name="Blanchette R.A."/>
            <person name="Henrissat B."/>
            <person name="Martin F."/>
            <person name="Cullen D."/>
            <person name="Hibbett D.S."/>
            <person name="Grigoriev I.V."/>
        </authorList>
    </citation>
    <scope>NUCLEOTIDE SEQUENCE [LARGE SCALE GENOMIC DNA]</scope>
    <source>
        <strain evidence="3">FD-172 SS1</strain>
    </source>
</reference>
<dbReference type="STRING" id="930990.A0A067NBJ7"/>
<evidence type="ECO:0000313" key="2">
    <source>
        <dbReference type="EMBL" id="KDQ21502.1"/>
    </source>
</evidence>
<dbReference type="AlphaFoldDB" id="A0A067NBJ7"/>
<keyword evidence="3" id="KW-1185">Reference proteome</keyword>
<feature type="region of interest" description="Disordered" evidence="1">
    <location>
        <begin position="1"/>
        <end position="26"/>
    </location>
</feature>